<sequence>MLNRLALIGTFVGGAASMGLLGLGGFDVLHDPVPRTAAEAVAQLTRIAECMDRIVGDTTDPAARAAIVTEATRVAAVAARPLDDATAVIAHVSFGVFDLPALQTWEVEASDGRTIPLTVQSGGPERRGRACRPGLRRKGLPAGGRQVPRLRKRGRHLPVAAGAAGAKRRVPLSVASPVGSQGTDLKA</sequence>
<reference evidence="2 3" key="1">
    <citation type="submission" date="2017-01" db="EMBL/GenBank/DDBJ databases">
        <title>Genome sequence of Rhodovulum viride JA756.</title>
        <authorList>
            <person name="Lakshmi K.V."/>
            <person name="Tushar L.D."/>
            <person name="Sasikala C."/>
            <person name="Venkataramana C."/>
        </authorList>
    </citation>
    <scope>NUCLEOTIDE SEQUENCE [LARGE SCALE GENOMIC DNA]</scope>
    <source>
        <strain evidence="2 3">JA756</strain>
    </source>
</reference>
<feature type="region of interest" description="Disordered" evidence="1">
    <location>
        <begin position="119"/>
        <end position="165"/>
    </location>
</feature>
<protein>
    <recommendedName>
        <fullName evidence="4">FAD:protein FMN transferase</fullName>
    </recommendedName>
</protein>
<accession>A0ABX9DGF7</accession>
<dbReference type="Proteomes" id="UP000248659">
    <property type="component" value="Unassembled WGS sequence"/>
</dbReference>
<comment type="caution">
    <text evidence="2">The sequence shown here is derived from an EMBL/GenBank/DDBJ whole genome shotgun (WGS) entry which is preliminary data.</text>
</comment>
<evidence type="ECO:0008006" key="4">
    <source>
        <dbReference type="Google" id="ProtNLM"/>
    </source>
</evidence>
<name>A0ABX9DGF7_9RHOB</name>
<gene>
    <name evidence="2" type="ORF">BYZ73_11150</name>
</gene>
<evidence type="ECO:0000256" key="1">
    <source>
        <dbReference type="SAM" id="MobiDB-lite"/>
    </source>
</evidence>
<evidence type="ECO:0000313" key="3">
    <source>
        <dbReference type="Proteomes" id="UP000248659"/>
    </source>
</evidence>
<keyword evidence="3" id="KW-1185">Reference proteome</keyword>
<evidence type="ECO:0000313" key="2">
    <source>
        <dbReference type="EMBL" id="RAP41228.1"/>
    </source>
</evidence>
<organism evidence="2 3">
    <name type="scientific">Rhodovulum viride</name>
    <dbReference type="NCBI Taxonomy" id="1231134"/>
    <lineage>
        <taxon>Bacteria</taxon>
        <taxon>Pseudomonadati</taxon>
        <taxon>Pseudomonadota</taxon>
        <taxon>Alphaproteobacteria</taxon>
        <taxon>Rhodobacterales</taxon>
        <taxon>Paracoccaceae</taxon>
        <taxon>Rhodovulum</taxon>
    </lineage>
</organism>
<proteinExistence type="predicted"/>
<dbReference type="EMBL" id="MUAV01000011">
    <property type="protein sequence ID" value="RAP41228.1"/>
    <property type="molecule type" value="Genomic_DNA"/>
</dbReference>